<accession>A0A0L1JPF5</accession>
<keyword evidence="3" id="KW-1185">Reference proteome</keyword>
<dbReference type="RefSeq" id="WP_050530846.1">
    <property type="nucleotide sequence ID" value="NZ_AQQZ01000004.1"/>
</dbReference>
<dbReference type="STRING" id="1317121.ATO11_10630"/>
<evidence type="ECO:0000313" key="3">
    <source>
        <dbReference type="Proteomes" id="UP000036938"/>
    </source>
</evidence>
<comment type="caution">
    <text evidence="2">The sequence shown here is derived from an EMBL/GenBank/DDBJ whole genome shotgun (WGS) entry which is preliminary data.</text>
</comment>
<dbReference type="InterPro" id="IPR021478">
    <property type="entry name" value="DUF3131"/>
</dbReference>
<evidence type="ECO:0000313" key="2">
    <source>
        <dbReference type="EMBL" id="KNG93650.1"/>
    </source>
</evidence>
<organism evidence="2 3">
    <name type="scientific">Pseudaestuariivita atlantica</name>
    <dbReference type="NCBI Taxonomy" id="1317121"/>
    <lineage>
        <taxon>Bacteria</taxon>
        <taxon>Pseudomonadati</taxon>
        <taxon>Pseudomonadota</taxon>
        <taxon>Alphaproteobacteria</taxon>
        <taxon>Rhodobacterales</taxon>
        <taxon>Paracoccaceae</taxon>
        <taxon>Pseudaestuariivita</taxon>
    </lineage>
</organism>
<protein>
    <recommendedName>
        <fullName evidence="1">DUF3131 domain-containing protein</fullName>
    </recommendedName>
</protein>
<gene>
    <name evidence="2" type="ORF">ATO11_10630</name>
</gene>
<dbReference type="Gene3D" id="1.50.10.140">
    <property type="match status" value="1"/>
</dbReference>
<dbReference type="AlphaFoldDB" id="A0A0L1JPF5"/>
<sequence length="438" mass="47999">MPATFNLSDYRSSILFAGGLVLAAGLAMSLDGGLRLLALSGATKVDYASEGLFTPAAPRALSDAERERAVVAWAYIEQNTRAETGWVDSVAGFPSTTLWDQGSYLLGLVAARQLGLVEDGDFDDRVRRMLDSFARLPLHDDKLPNKVYDTRTLAMVDYANRPAPEGVGWSALDIARMLTAFRVLERHMPQYGGEIRDVLSTWDLASMAQNGELYGAERADGETRLVQEGRMGYEQYAARAAAMWGLDVVQAISAERVLDWHTVSGVDVPVDLREHTAFQAITPTLSEPYLLQAFEFGLDSEALRLAGRVYAAQEQRYRSTGLLTAVSEDHIDRAPHFLYSSVFANGKAWNVVAEDGEAHTDLRTLSLKASIGWDALFDTAYSEALVTAVDPLADPERGWPAGIYEADGAVNDVYTLNTNAIVLEALHFTARGPLWNVR</sequence>
<feature type="domain" description="DUF3131" evidence="1">
    <location>
        <begin position="69"/>
        <end position="432"/>
    </location>
</feature>
<evidence type="ECO:0000259" key="1">
    <source>
        <dbReference type="Pfam" id="PF11329"/>
    </source>
</evidence>
<name>A0A0L1JPF5_9RHOB</name>
<proteinExistence type="predicted"/>
<dbReference type="EMBL" id="AQQZ01000004">
    <property type="protein sequence ID" value="KNG93650.1"/>
    <property type="molecule type" value="Genomic_DNA"/>
</dbReference>
<reference evidence="2 3" key="1">
    <citation type="journal article" date="2015" name="Int. J. Syst. Evol. Microbiol.">
        <title>Aestuariivita atlantica sp. nov., isolated from deep sea sediment of the Atlantic Ocean.</title>
        <authorList>
            <person name="Li G."/>
            <person name="Lai Q."/>
            <person name="Du Y."/>
            <person name="Liu X."/>
            <person name="Sun F."/>
            <person name="Shao Z."/>
        </authorList>
    </citation>
    <scope>NUCLEOTIDE SEQUENCE [LARGE SCALE GENOMIC DNA]</scope>
    <source>
        <strain evidence="2 3">22II-S11-z3</strain>
    </source>
</reference>
<dbReference type="Proteomes" id="UP000036938">
    <property type="component" value="Unassembled WGS sequence"/>
</dbReference>
<dbReference type="OrthoDB" id="9147113at2"/>
<dbReference type="Pfam" id="PF11329">
    <property type="entry name" value="DUF3131"/>
    <property type="match status" value="1"/>
</dbReference>